<evidence type="ECO:0000256" key="1">
    <source>
        <dbReference type="ARBA" id="ARBA00022603"/>
    </source>
</evidence>
<keyword evidence="6" id="KW-1185">Reference proteome</keyword>
<dbReference type="AlphaFoldDB" id="A0A0R2BJ63"/>
<dbReference type="EMBL" id="AYYK01000004">
    <property type="protein sequence ID" value="KRM79120.1"/>
    <property type="molecule type" value="Genomic_DNA"/>
</dbReference>
<feature type="domain" description="Methyltransferase small" evidence="4">
    <location>
        <begin position="27"/>
        <end position="203"/>
    </location>
</feature>
<dbReference type="GO" id="GO:0032259">
    <property type="term" value="P:methylation"/>
    <property type="evidence" value="ECO:0007669"/>
    <property type="project" value="UniProtKB-KW"/>
</dbReference>
<evidence type="ECO:0000313" key="6">
    <source>
        <dbReference type="Proteomes" id="UP000051813"/>
    </source>
</evidence>
<gene>
    <name evidence="5" type="ORF">FC84_GL001285</name>
</gene>
<dbReference type="InterPro" id="IPR046977">
    <property type="entry name" value="RsmC/RlmG"/>
</dbReference>
<feature type="coiled-coil region" evidence="3">
    <location>
        <begin position="2"/>
        <end position="29"/>
    </location>
</feature>
<proteinExistence type="predicted"/>
<dbReference type="Proteomes" id="UP000051813">
    <property type="component" value="Unassembled WGS sequence"/>
</dbReference>
<dbReference type="STRING" id="1423738.FC84_GL001285"/>
<evidence type="ECO:0000256" key="2">
    <source>
        <dbReference type="ARBA" id="ARBA00022679"/>
    </source>
</evidence>
<reference evidence="5 6" key="1">
    <citation type="journal article" date="2015" name="Genome Announc.">
        <title>Expanding the biotechnology potential of lactobacilli through comparative genomics of 213 strains and associated genera.</title>
        <authorList>
            <person name="Sun Z."/>
            <person name="Harris H.M."/>
            <person name="McCann A."/>
            <person name="Guo C."/>
            <person name="Argimon S."/>
            <person name="Zhang W."/>
            <person name="Yang X."/>
            <person name="Jeffery I.B."/>
            <person name="Cooney J.C."/>
            <person name="Kagawa T.F."/>
            <person name="Liu W."/>
            <person name="Song Y."/>
            <person name="Salvetti E."/>
            <person name="Wrobel A."/>
            <person name="Rasinkangas P."/>
            <person name="Parkhill J."/>
            <person name="Rea M.C."/>
            <person name="O'Sullivan O."/>
            <person name="Ritari J."/>
            <person name="Douillard F.P."/>
            <person name="Paul Ross R."/>
            <person name="Yang R."/>
            <person name="Briner A.E."/>
            <person name="Felis G.E."/>
            <person name="de Vos W.M."/>
            <person name="Barrangou R."/>
            <person name="Klaenhammer T.R."/>
            <person name="Caufield P.W."/>
            <person name="Cui Y."/>
            <person name="Zhang H."/>
            <person name="O'Toole P.W."/>
        </authorList>
    </citation>
    <scope>NUCLEOTIDE SEQUENCE [LARGE SCALE GENOMIC DNA]</scope>
    <source>
        <strain evidence="5 6">DSM 20335</strain>
    </source>
</reference>
<evidence type="ECO:0000256" key="3">
    <source>
        <dbReference type="SAM" id="Coils"/>
    </source>
</evidence>
<name>A0A0R2BJ63_9LACO</name>
<dbReference type="CDD" id="cd02440">
    <property type="entry name" value="AdoMet_MTases"/>
    <property type="match status" value="1"/>
</dbReference>
<dbReference type="PANTHER" id="PTHR47816:SF4">
    <property type="entry name" value="RIBOSOMAL RNA SMALL SUBUNIT METHYLTRANSFERASE C"/>
    <property type="match status" value="1"/>
</dbReference>
<dbReference type="OrthoDB" id="9764961at2"/>
<dbReference type="GO" id="GO:0008757">
    <property type="term" value="F:S-adenosylmethionine-dependent methyltransferase activity"/>
    <property type="evidence" value="ECO:0007669"/>
    <property type="project" value="InterPro"/>
</dbReference>
<keyword evidence="2 5" id="KW-0808">Transferase</keyword>
<dbReference type="InterPro" id="IPR029063">
    <property type="entry name" value="SAM-dependent_MTases_sf"/>
</dbReference>
<keyword evidence="1 5" id="KW-0489">Methyltransferase</keyword>
<dbReference type="Pfam" id="PF05175">
    <property type="entry name" value="MTS"/>
    <property type="match status" value="1"/>
</dbReference>
<keyword evidence="3" id="KW-0175">Coiled coil</keyword>
<dbReference type="InterPro" id="IPR007848">
    <property type="entry name" value="Small_mtfrase_dom"/>
</dbReference>
<dbReference type="PANTHER" id="PTHR47816">
    <property type="entry name" value="RIBOSOMAL RNA SMALL SUBUNIT METHYLTRANSFERASE C"/>
    <property type="match status" value="1"/>
</dbReference>
<dbReference type="SUPFAM" id="SSF53335">
    <property type="entry name" value="S-adenosyl-L-methionine-dependent methyltransferases"/>
    <property type="match status" value="1"/>
</dbReference>
<dbReference type="Gene3D" id="3.40.50.150">
    <property type="entry name" value="Vaccinia Virus protein VP39"/>
    <property type="match status" value="1"/>
</dbReference>
<protein>
    <submittedName>
        <fullName evidence="5">16S rRNA m(2)G 1207 methyltransferase</fullName>
    </submittedName>
</protein>
<evidence type="ECO:0000313" key="5">
    <source>
        <dbReference type="EMBL" id="KRM79120.1"/>
    </source>
</evidence>
<sequence>MAHQYFEDNEALEHELQDVQLNLATANLTLTTDSGVFSRQRVDYGTLVLLKAVLPIIKAHASQAISILDVGCGYGPIGLSLAKLFPDATVTMVDVNERALDLARDNAVKNQVADQVTILKSDAYSALAETQKFDFIITNPPIRAGKKVVDDILLTSQKFLTEEGSFFAVLQKKQGAPSAKKNLATVYPNVEVIKRDKGYYILQAKSVF</sequence>
<dbReference type="PATRIC" id="fig|1423738.3.peg.1300"/>
<organism evidence="5 6">
    <name type="scientific">Lapidilactobacillus dextrinicus DSM 20335</name>
    <dbReference type="NCBI Taxonomy" id="1423738"/>
    <lineage>
        <taxon>Bacteria</taxon>
        <taxon>Bacillati</taxon>
        <taxon>Bacillota</taxon>
        <taxon>Bacilli</taxon>
        <taxon>Lactobacillales</taxon>
        <taxon>Lactobacillaceae</taxon>
        <taxon>Lapidilactobacillus</taxon>
    </lineage>
</organism>
<comment type="caution">
    <text evidence="5">The sequence shown here is derived from an EMBL/GenBank/DDBJ whole genome shotgun (WGS) entry which is preliminary data.</text>
</comment>
<evidence type="ECO:0000259" key="4">
    <source>
        <dbReference type="Pfam" id="PF05175"/>
    </source>
</evidence>
<accession>A0A0R2BJ63</accession>
<dbReference type="RefSeq" id="WP_057754727.1">
    <property type="nucleotide sequence ID" value="NZ_AYYK01000004.1"/>
</dbReference>